<dbReference type="GO" id="GO:0005634">
    <property type="term" value="C:nucleus"/>
    <property type="evidence" value="ECO:0007669"/>
    <property type="project" value="TreeGrafter"/>
</dbReference>
<dbReference type="PANTHER" id="PTHR24113:SF12">
    <property type="entry name" value="RAN GTPASE-ACTIVATING PROTEIN 1"/>
    <property type="match status" value="1"/>
</dbReference>
<dbReference type="InterPro" id="IPR032675">
    <property type="entry name" value="LRR_dom_sf"/>
</dbReference>
<evidence type="ECO:0000256" key="1">
    <source>
        <dbReference type="ARBA" id="ARBA00022468"/>
    </source>
</evidence>
<dbReference type="PhylomeDB" id="A0A0D2VM13"/>
<sequence length="502" mass="54425">MSERQRELFDKVENACKALDMDCSQIGEDEAWAIAEALKVNRTLNDLNLRENQLGDAGARAIAETLKVNTTLNWLHLGQNQIGDAGARAIAETLKVNMSLTYLNLYDNQIGDAGAQAIAEALKVNTTLTELSLTKDDGARAIAEALKANKRLSKLRLNYNQIGDGGASAIAEALKVNRTLTEIYLPQNYLTEVGVSALRRSGNTTCKLKELDSQRTVSRAQEYTEFQTSLNSQRTAVRARKYTESQTSVTLPTETLRFRSELAAKNLELAAKDQMLATKDQMLAAKEQMLAAKDQMIAAKEQELAAKEQELQQLRSDLAVEGPIQAPVSTAITALTVDSSAPSTTSPRFLGPVSSAPAASGMVALPETRTISPPATLAVSVPLYKREEIARRVEGGIFVTRTLPQGTPLTIPSASAVTVNEVRGFAPHLFEILEFLTKLAVQLSNGAHFGSNGRRSNGRTATRTLVGARGIGKSETCMGFINGRVFFQSTSTTLVPRIQIMR</sequence>
<evidence type="ECO:0000313" key="5">
    <source>
        <dbReference type="EMBL" id="KJE91132.1"/>
    </source>
</evidence>
<keyword evidence="1" id="KW-0343">GTPase activation</keyword>
<keyword evidence="6" id="KW-1185">Reference proteome</keyword>
<dbReference type="PANTHER" id="PTHR24113">
    <property type="entry name" value="RAN GTPASE-ACTIVATING PROTEIN 1"/>
    <property type="match status" value="1"/>
</dbReference>
<dbReference type="GO" id="GO:0006913">
    <property type="term" value="P:nucleocytoplasmic transport"/>
    <property type="evidence" value="ECO:0007669"/>
    <property type="project" value="TreeGrafter"/>
</dbReference>
<evidence type="ECO:0000313" key="6">
    <source>
        <dbReference type="Proteomes" id="UP000008743"/>
    </source>
</evidence>
<keyword evidence="4" id="KW-0175">Coiled coil</keyword>
<accession>A0A0D2VM13</accession>
<feature type="coiled-coil region" evidence="4">
    <location>
        <begin position="282"/>
        <end position="317"/>
    </location>
</feature>
<dbReference type="GO" id="GO:0048471">
    <property type="term" value="C:perinuclear region of cytoplasm"/>
    <property type="evidence" value="ECO:0007669"/>
    <property type="project" value="TreeGrafter"/>
</dbReference>
<name>A0A0D2VM13_CAPO3</name>
<evidence type="ECO:0000256" key="2">
    <source>
        <dbReference type="ARBA" id="ARBA00022614"/>
    </source>
</evidence>
<dbReference type="SMART" id="SM00368">
    <property type="entry name" value="LRR_RI"/>
    <property type="match status" value="6"/>
</dbReference>
<evidence type="ECO:0000256" key="3">
    <source>
        <dbReference type="ARBA" id="ARBA00022737"/>
    </source>
</evidence>
<dbReference type="InterPro" id="IPR027038">
    <property type="entry name" value="RanGap"/>
</dbReference>
<dbReference type="AlphaFoldDB" id="A0A0D2VM13"/>
<dbReference type="InterPro" id="IPR001611">
    <property type="entry name" value="Leu-rich_rpt"/>
</dbReference>
<keyword evidence="2" id="KW-0433">Leucine-rich repeat</keyword>
<dbReference type="Gene3D" id="3.80.10.10">
    <property type="entry name" value="Ribonuclease Inhibitor"/>
    <property type="match status" value="2"/>
</dbReference>
<evidence type="ECO:0008006" key="7">
    <source>
        <dbReference type="Google" id="ProtNLM"/>
    </source>
</evidence>
<proteinExistence type="predicted"/>
<gene>
    <name evidence="5" type="ORF">CAOG_009530</name>
</gene>
<dbReference type="GO" id="GO:0005829">
    <property type="term" value="C:cytosol"/>
    <property type="evidence" value="ECO:0007669"/>
    <property type="project" value="TreeGrafter"/>
</dbReference>
<organism evidence="5 6">
    <name type="scientific">Capsaspora owczarzaki (strain ATCC 30864)</name>
    <dbReference type="NCBI Taxonomy" id="595528"/>
    <lineage>
        <taxon>Eukaryota</taxon>
        <taxon>Filasterea</taxon>
        <taxon>Capsaspora</taxon>
    </lineage>
</organism>
<evidence type="ECO:0000256" key="4">
    <source>
        <dbReference type="SAM" id="Coils"/>
    </source>
</evidence>
<dbReference type="OrthoDB" id="245638at2759"/>
<reference evidence="6" key="1">
    <citation type="submission" date="2011-02" db="EMBL/GenBank/DDBJ databases">
        <title>The Genome Sequence of Capsaspora owczarzaki ATCC 30864.</title>
        <authorList>
            <person name="Russ C."/>
            <person name="Cuomo C."/>
            <person name="Burger G."/>
            <person name="Gray M.W."/>
            <person name="Holland P.W.H."/>
            <person name="King N."/>
            <person name="Lang F.B.F."/>
            <person name="Roger A.J."/>
            <person name="Ruiz-Trillo I."/>
            <person name="Young S.K."/>
            <person name="Zeng Q."/>
            <person name="Gargeya S."/>
            <person name="Alvarado L."/>
            <person name="Berlin A."/>
            <person name="Chapman S.B."/>
            <person name="Chen Z."/>
            <person name="Freedman E."/>
            <person name="Gellesch M."/>
            <person name="Goldberg J."/>
            <person name="Griggs A."/>
            <person name="Gujja S."/>
            <person name="Heilman E."/>
            <person name="Heiman D."/>
            <person name="Howarth C."/>
            <person name="Mehta T."/>
            <person name="Neiman D."/>
            <person name="Pearson M."/>
            <person name="Roberts A."/>
            <person name="Saif S."/>
            <person name="Shea T."/>
            <person name="Shenoy N."/>
            <person name="Sisk P."/>
            <person name="Stolte C."/>
            <person name="Sykes S."/>
            <person name="White J."/>
            <person name="Yandava C."/>
            <person name="Haas B."/>
            <person name="Nusbaum C."/>
            <person name="Birren B."/>
        </authorList>
    </citation>
    <scope>NUCLEOTIDE SEQUENCE</scope>
    <source>
        <strain evidence="6">ATCC 30864</strain>
    </source>
</reference>
<protein>
    <recommendedName>
        <fullName evidence="7">NOD3 protein</fullName>
    </recommendedName>
</protein>
<dbReference type="InParanoid" id="A0A0D2VM13"/>
<dbReference type="SUPFAM" id="SSF52047">
    <property type="entry name" value="RNI-like"/>
    <property type="match status" value="1"/>
</dbReference>
<dbReference type="GO" id="GO:0031267">
    <property type="term" value="F:small GTPase binding"/>
    <property type="evidence" value="ECO:0007669"/>
    <property type="project" value="TreeGrafter"/>
</dbReference>
<dbReference type="EMBL" id="KE346362">
    <property type="protein sequence ID" value="KJE91132.1"/>
    <property type="molecule type" value="Genomic_DNA"/>
</dbReference>
<dbReference type="Proteomes" id="UP000008743">
    <property type="component" value="Unassembled WGS sequence"/>
</dbReference>
<dbReference type="Pfam" id="PF13516">
    <property type="entry name" value="LRR_6"/>
    <property type="match status" value="4"/>
</dbReference>
<keyword evidence="3" id="KW-0677">Repeat</keyword>
<dbReference type="GO" id="GO:0005096">
    <property type="term" value="F:GTPase activator activity"/>
    <property type="evidence" value="ECO:0007669"/>
    <property type="project" value="UniProtKB-KW"/>
</dbReference>